<dbReference type="Gene3D" id="1.10.555.10">
    <property type="entry name" value="Rho GTPase activation protein"/>
    <property type="match status" value="1"/>
</dbReference>
<accession>A0A8H8DM09</accession>
<dbReference type="OrthoDB" id="185175at2759"/>
<proteinExistence type="predicted"/>
<dbReference type="InterPro" id="IPR000198">
    <property type="entry name" value="RhoGAP_dom"/>
</dbReference>
<dbReference type="SUPFAM" id="SSF48350">
    <property type="entry name" value="GTPase activation domain, GAP"/>
    <property type="match status" value="1"/>
</dbReference>
<organism evidence="3 4">
    <name type="scientific">Olpidium bornovanus</name>
    <dbReference type="NCBI Taxonomy" id="278681"/>
    <lineage>
        <taxon>Eukaryota</taxon>
        <taxon>Fungi</taxon>
        <taxon>Fungi incertae sedis</taxon>
        <taxon>Olpidiomycota</taxon>
        <taxon>Olpidiomycotina</taxon>
        <taxon>Olpidiomycetes</taxon>
        <taxon>Olpidiales</taxon>
        <taxon>Olpidiaceae</taxon>
        <taxon>Olpidium</taxon>
    </lineage>
</organism>
<dbReference type="AlphaFoldDB" id="A0A8H8DM09"/>
<dbReference type="PROSITE" id="PS50238">
    <property type="entry name" value="RHOGAP"/>
    <property type="match status" value="1"/>
</dbReference>
<dbReference type="PANTHER" id="PTHR23176">
    <property type="entry name" value="RHO/RAC/CDC GTPASE-ACTIVATING PROTEIN"/>
    <property type="match status" value="1"/>
</dbReference>
<dbReference type="GO" id="GO:0005737">
    <property type="term" value="C:cytoplasm"/>
    <property type="evidence" value="ECO:0007669"/>
    <property type="project" value="TreeGrafter"/>
</dbReference>
<dbReference type="InterPro" id="IPR008936">
    <property type="entry name" value="Rho_GTPase_activation_prot"/>
</dbReference>
<keyword evidence="1" id="KW-0343">GTPase activation</keyword>
<reference evidence="3 4" key="1">
    <citation type="journal article" name="Sci. Rep.">
        <title>Genome-scale phylogenetic analyses confirm Olpidium as the closest living zoosporic fungus to the non-flagellated, terrestrial fungi.</title>
        <authorList>
            <person name="Chang Y."/>
            <person name="Rochon D."/>
            <person name="Sekimoto S."/>
            <person name="Wang Y."/>
            <person name="Chovatia M."/>
            <person name="Sandor L."/>
            <person name="Salamov A."/>
            <person name="Grigoriev I.V."/>
            <person name="Stajich J.E."/>
            <person name="Spatafora J.W."/>
        </authorList>
    </citation>
    <scope>NUCLEOTIDE SEQUENCE [LARGE SCALE GENOMIC DNA]</scope>
    <source>
        <strain evidence="3">S191</strain>
    </source>
</reference>
<dbReference type="PANTHER" id="PTHR23176:SF129">
    <property type="entry name" value="RHO GTPASE ACTIVATING PROTEIN AT 16F, ISOFORM E-RELATED"/>
    <property type="match status" value="1"/>
</dbReference>
<dbReference type="GO" id="GO:0007165">
    <property type="term" value="P:signal transduction"/>
    <property type="evidence" value="ECO:0007669"/>
    <property type="project" value="InterPro"/>
</dbReference>
<dbReference type="Proteomes" id="UP000673691">
    <property type="component" value="Unassembled WGS sequence"/>
</dbReference>
<dbReference type="InterPro" id="IPR050729">
    <property type="entry name" value="Rho-GAP"/>
</dbReference>
<evidence type="ECO:0000313" key="3">
    <source>
        <dbReference type="EMBL" id="KAG5463341.1"/>
    </source>
</evidence>
<feature type="domain" description="Rho-GAP" evidence="2">
    <location>
        <begin position="1"/>
        <end position="80"/>
    </location>
</feature>
<dbReference type="GO" id="GO:0005096">
    <property type="term" value="F:GTPase activator activity"/>
    <property type="evidence" value="ECO:0007669"/>
    <property type="project" value="UniProtKB-KW"/>
</dbReference>
<comment type="caution">
    <text evidence="3">The sequence shown here is derived from an EMBL/GenBank/DDBJ whole genome shotgun (WGS) entry which is preliminary data.</text>
</comment>
<name>A0A8H8DM09_9FUNG</name>
<evidence type="ECO:0000256" key="1">
    <source>
        <dbReference type="ARBA" id="ARBA00022468"/>
    </source>
</evidence>
<gene>
    <name evidence="3" type="ORF">BJ554DRAFT_8458</name>
</gene>
<dbReference type="Pfam" id="PF00620">
    <property type="entry name" value="RhoGAP"/>
    <property type="match status" value="1"/>
</dbReference>
<protein>
    <recommendedName>
        <fullName evidence="2">Rho-GAP domain-containing protein</fullName>
    </recommendedName>
</protein>
<evidence type="ECO:0000259" key="2">
    <source>
        <dbReference type="PROSITE" id="PS50238"/>
    </source>
</evidence>
<evidence type="ECO:0000313" key="4">
    <source>
        <dbReference type="Proteomes" id="UP000673691"/>
    </source>
</evidence>
<sequence>MKTTINELKNRFNTEGDVNLAADEDVYYDVHAVAGLLKLFLRELPVTILTVQLQTQFLHVMGKPAPVCAFLQRGGFTNLF</sequence>
<keyword evidence="4" id="KW-1185">Reference proteome</keyword>
<dbReference type="EMBL" id="JAEFCI010000763">
    <property type="protein sequence ID" value="KAG5463341.1"/>
    <property type="molecule type" value="Genomic_DNA"/>
</dbReference>